<dbReference type="InterPro" id="IPR052901">
    <property type="entry name" value="Bact_TGase-like"/>
</dbReference>
<feature type="domain" description="Transglutaminase-like" evidence="3">
    <location>
        <begin position="491"/>
        <end position="575"/>
    </location>
</feature>
<dbReference type="PANTHER" id="PTHR42736:SF1">
    <property type="entry name" value="PROTEIN-GLUTAMINE GAMMA-GLUTAMYLTRANSFERASE"/>
    <property type="match status" value="1"/>
</dbReference>
<dbReference type="Pfam" id="PF13559">
    <property type="entry name" value="DUF4129"/>
    <property type="match status" value="1"/>
</dbReference>
<dbReference type="Gene3D" id="3.10.620.30">
    <property type="match status" value="1"/>
</dbReference>
<feature type="compositionally biased region" description="Gly residues" evidence="1">
    <location>
        <begin position="234"/>
        <end position="251"/>
    </location>
</feature>
<keyword evidence="5" id="KW-1185">Reference proteome</keyword>
<dbReference type="EMBL" id="LVWI01000035">
    <property type="protein sequence ID" value="OKP87570.1"/>
    <property type="molecule type" value="Genomic_DNA"/>
</dbReference>
<feature type="transmembrane region" description="Helical" evidence="2">
    <location>
        <begin position="66"/>
        <end position="87"/>
    </location>
</feature>
<sequence length="747" mass="83696">MIRWWNGIKSSWHHSFSLLWLMVIALQWISYTETFWLEVTTASVLLALAAAVVIEILIPAKAVYRLLLEAAAAVYLTYRMVLHYGAYVPDPWMPGLRDRLPDILSHMAPYIWFAFGALALLLISSWWVSSKARILMFTGMNIAAFAALDSFTSSILWQEVAWTVSAGMGWLVTQHLRSFQLQYPRGWTHLLKYPFKIAINVAIIFSLVIITGVNMPEVRPTLTDPYTAWQEWSGNGGTPGSGSSGPSGNGTGTASTGSTTSGYSTDDNNLGGGFNFDYSPVMTVASDLRTYMRGETRSVYSGKGWSDDDPEARGGVTGAEVGQKLDRNTATKVQTKELKQTVKVLGGKSYPVLFGGYSISKVNSVNGQNTSSGLSWRKEGSELLWESEGNGKAFPREYVLTSQVPVVPIQELNRQTYQQLYGGVKIDQQYLQLPDNFPERVKELAAKVTAQGKTPYEKTALLQQYLQQSFPYTNQPDLSRRKSKDLVDSFLFEIMEGYCDYYSTALVTMARSLEIPARWVKGYAPGEQAQLPDNLAIQQGSDLINNNYTITNADAHSWAEVYFGDYGWIPVEATPGFTAPLLTQSQEAAPEETAAPEEEDTQPKSEKVNNASQEQGFHMGTWMVAAAAVVLLSWAGFLLWQRRFSLRFFIQRLRNGQPLSPVQKVEAETARWVRYARRKGMLKEEHETLRESVDRWRHERPAASGSLTALLGMFERAKYSPEVIEDKDWRSVYTEALRLRKSIKSGK</sequence>
<dbReference type="SMART" id="SM00460">
    <property type="entry name" value="TGc"/>
    <property type="match status" value="1"/>
</dbReference>
<feature type="region of interest" description="Disordered" evidence="1">
    <location>
        <begin position="299"/>
        <end position="318"/>
    </location>
</feature>
<keyword evidence="2" id="KW-1133">Transmembrane helix</keyword>
<proteinExistence type="predicted"/>
<reference evidence="4 5" key="1">
    <citation type="submission" date="2016-03" db="EMBL/GenBank/DDBJ databases">
        <authorList>
            <person name="Sant'Anna F.H."/>
            <person name="Ambrosini A."/>
            <person name="Souza R."/>
            <person name="Bach E."/>
            <person name="Fernandes G."/>
            <person name="Balsanelli E."/>
            <person name="Baura V.A."/>
            <person name="Souza E.M."/>
            <person name="Passaglia L."/>
        </authorList>
    </citation>
    <scope>NUCLEOTIDE SEQUENCE [LARGE SCALE GENOMIC DNA]</scope>
    <source>
        <strain evidence="4 5">P26E</strain>
    </source>
</reference>
<dbReference type="InterPro" id="IPR002931">
    <property type="entry name" value="Transglutaminase-like"/>
</dbReference>
<organism evidence="4 5">
    <name type="scientific">Paenibacillus helianthi</name>
    <dbReference type="NCBI Taxonomy" id="1349432"/>
    <lineage>
        <taxon>Bacteria</taxon>
        <taxon>Bacillati</taxon>
        <taxon>Bacillota</taxon>
        <taxon>Bacilli</taxon>
        <taxon>Bacillales</taxon>
        <taxon>Paenibacillaceae</taxon>
        <taxon>Paenibacillus</taxon>
    </lineage>
</organism>
<evidence type="ECO:0000313" key="4">
    <source>
        <dbReference type="EMBL" id="OKP87570.1"/>
    </source>
</evidence>
<evidence type="ECO:0000256" key="1">
    <source>
        <dbReference type="SAM" id="MobiDB-lite"/>
    </source>
</evidence>
<dbReference type="Proteomes" id="UP000186058">
    <property type="component" value="Unassembled WGS sequence"/>
</dbReference>
<feature type="transmembrane region" description="Helical" evidence="2">
    <location>
        <begin position="12"/>
        <end position="29"/>
    </location>
</feature>
<keyword evidence="2" id="KW-0472">Membrane</keyword>
<accession>A0ABX3EPI4</accession>
<gene>
    <name evidence="4" type="ORF">A3844_10960</name>
</gene>
<name>A0ABX3EPI4_9BACL</name>
<evidence type="ECO:0000259" key="3">
    <source>
        <dbReference type="SMART" id="SM00460"/>
    </source>
</evidence>
<comment type="caution">
    <text evidence="4">The sequence shown here is derived from an EMBL/GenBank/DDBJ whole genome shotgun (WGS) entry which is preliminary data.</text>
</comment>
<feature type="transmembrane region" description="Helical" evidence="2">
    <location>
        <begin position="197"/>
        <end position="215"/>
    </location>
</feature>
<feature type="transmembrane region" description="Helical" evidence="2">
    <location>
        <begin position="35"/>
        <end position="54"/>
    </location>
</feature>
<dbReference type="PANTHER" id="PTHR42736">
    <property type="entry name" value="PROTEIN-GLUTAMINE GAMMA-GLUTAMYLTRANSFERASE"/>
    <property type="match status" value="1"/>
</dbReference>
<keyword evidence="2" id="KW-0812">Transmembrane</keyword>
<feature type="transmembrane region" description="Helical" evidence="2">
    <location>
        <begin position="619"/>
        <end position="640"/>
    </location>
</feature>
<feature type="transmembrane region" description="Helical" evidence="2">
    <location>
        <begin position="107"/>
        <end position="127"/>
    </location>
</feature>
<evidence type="ECO:0000256" key="2">
    <source>
        <dbReference type="SAM" id="Phobius"/>
    </source>
</evidence>
<feature type="region of interest" description="Disordered" evidence="1">
    <location>
        <begin position="229"/>
        <end position="266"/>
    </location>
</feature>
<dbReference type="InterPro" id="IPR038765">
    <property type="entry name" value="Papain-like_cys_pep_sf"/>
</dbReference>
<dbReference type="SUPFAM" id="SSF54001">
    <property type="entry name" value="Cysteine proteinases"/>
    <property type="match status" value="1"/>
</dbReference>
<evidence type="ECO:0000313" key="5">
    <source>
        <dbReference type="Proteomes" id="UP000186058"/>
    </source>
</evidence>
<protein>
    <submittedName>
        <fullName evidence="4">Transglutaminase</fullName>
    </submittedName>
</protein>
<feature type="compositionally biased region" description="Low complexity" evidence="1">
    <location>
        <begin position="252"/>
        <end position="265"/>
    </location>
</feature>
<dbReference type="Pfam" id="PF01841">
    <property type="entry name" value="Transglut_core"/>
    <property type="match status" value="1"/>
</dbReference>
<dbReference type="RefSeq" id="WP_074107435.1">
    <property type="nucleotide sequence ID" value="NZ_LVWI01000035.1"/>
</dbReference>
<feature type="region of interest" description="Disordered" evidence="1">
    <location>
        <begin position="585"/>
        <end position="610"/>
    </location>
</feature>
<dbReference type="InterPro" id="IPR025403">
    <property type="entry name" value="TgpA-like_C"/>
</dbReference>